<dbReference type="GeneID" id="78161268"/>
<evidence type="ECO:0000313" key="1">
    <source>
        <dbReference type="EMBL" id="ATA78380.1"/>
    </source>
</evidence>
<evidence type="ECO:0000313" key="6">
    <source>
        <dbReference type="Proteomes" id="UP000249902"/>
    </source>
</evidence>
<dbReference type="OrthoDB" id="1453808at2"/>
<reference evidence="3 6" key="3">
    <citation type="submission" date="2018-06" db="EMBL/GenBank/DDBJ databases">
        <authorList>
            <consortium name="Pathogen Informatics"/>
            <person name="Doyle S."/>
        </authorList>
    </citation>
    <scope>NUCLEOTIDE SEQUENCE [LARGE SCALE GENOMIC DNA]</scope>
    <source>
        <strain evidence="3 6">NCTC11653</strain>
    </source>
</reference>
<organism evidence="1 5">
    <name type="scientific">Capnocytophaga sputigena</name>
    <dbReference type="NCBI Taxonomy" id="1019"/>
    <lineage>
        <taxon>Bacteria</taxon>
        <taxon>Pseudomonadati</taxon>
        <taxon>Bacteroidota</taxon>
        <taxon>Flavobacteriia</taxon>
        <taxon>Flavobacteriales</taxon>
        <taxon>Flavobacteriaceae</taxon>
        <taxon>Capnocytophaga</taxon>
    </lineage>
</organism>
<name>A0A2A3N358_CAPSP</name>
<dbReference type="EMBL" id="CP022385">
    <property type="protein sequence ID" value="ATA83215.1"/>
    <property type="molecule type" value="Genomic_DNA"/>
</dbReference>
<dbReference type="AlphaFoldDB" id="A0A2A3N358"/>
<evidence type="ECO:0000313" key="5">
    <source>
        <dbReference type="Proteomes" id="UP000217334"/>
    </source>
</evidence>
<gene>
    <name evidence="2" type="ORF">CGC55_01280</name>
    <name evidence="1" type="ORF">CGC59_01255</name>
    <name evidence="3" type="ORF">NCTC11653_00052</name>
</gene>
<sequence length="146" mass="17463">MKPLFISILLFLLLGSCENRVEEKQYFASEEPPATPLPDKAPPIPYVDILKLNYEDYINRYEDKYHPKSEVTFIMNDLFDGIISEFRVGLYNCFSQKESKENDILIKEVTWDISYLDNKYLTVWYHREGKHWVPIEHLLYSKDTRF</sequence>
<keyword evidence="4" id="KW-1185">Reference proteome</keyword>
<reference evidence="1" key="1">
    <citation type="journal article" date="2017" name="Genome Announc.">
        <title>Twelve Complete Reference Genomes of Clinical Isolates in the Capnocytophaga Genus.</title>
        <authorList>
            <person name="Villarma A."/>
            <person name="Gulvik C.A."/>
            <person name="Rowe L.A."/>
            <person name="Sheth M."/>
            <person name="Juieng P."/>
            <person name="Nicholson A.C."/>
            <person name="Loparev V.N."/>
            <person name="McQuiston J.R."/>
        </authorList>
    </citation>
    <scope>NUCLEOTIDE SEQUENCE</scope>
    <source>
        <strain evidence="1">H4486</strain>
        <strain evidence="2">KC1668</strain>
    </source>
</reference>
<dbReference type="RefSeq" id="WP_002679194.1">
    <property type="nucleotide sequence ID" value="NZ_CALGFZ010000003.1"/>
</dbReference>
<dbReference type="KEGG" id="cspu:CGC55_01280"/>
<dbReference type="STRING" id="553177.CAPSP0001_1829"/>
<dbReference type="Proteomes" id="UP000217334">
    <property type="component" value="Chromosome"/>
</dbReference>
<evidence type="ECO:0000313" key="3">
    <source>
        <dbReference type="EMBL" id="SQA74174.1"/>
    </source>
</evidence>
<dbReference type="Proteomes" id="UP000217301">
    <property type="component" value="Chromosome"/>
</dbReference>
<evidence type="ECO:0000313" key="4">
    <source>
        <dbReference type="Proteomes" id="UP000217301"/>
    </source>
</evidence>
<dbReference type="Proteomes" id="UP000249902">
    <property type="component" value="Unassembled WGS sequence"/>
</dbReference>
<dbReference type="PROSITE" id="PS51257">
    <property type="entry name" value="PROKAR_LIPOPROTEIN"/>
    <property type="match status" value="1"/>
</dbReference>
<evidence type="ECO:0000313" key="2">
    <source>
        <dbReference type="EMBL" id="ATA83215.1"/>
    </source>
</evidence>
<accession>A0A2A3N358</accession>
<dbReference type="EMBL" id="CP022383">
    <property type="protein sequence ID" value="ATA78380.1"/>
    <property type="molecule type" value="Genomic_DNA"/>
</dbReference>
<reference evidence="4 5" key="2">
    <citation type="submission" date="2017-06" db="EMBL/GenBank/DDBJ databases">
        <title>Capnocytophaga spp. assemblies.</title>
        <authorList>
            <person name="Gulvik C.A."/>
        </authorList>
    </citation>
    <scope>NUCLEOTIDE SEQUENCE [LARGE SCALE GENOMIC DNA]</scope>
    <source>
        <strain evidence="5">H4486</strain>
        <strain evidence="4">KC1668</strain>
    </source>
</reference>
<dbReference type="EMBL" id="UAVP01000003">
    <property type="protein sequence ID" value="SQA74174.1"/>
    <property type="molecule type" value="Genomic_DNA"/>
</dbReference>
<proteinExistence type="predicted"/>
<protein>
    <submittedName>
        <fullName evidence="1">Uncharacterized protein</fullName>
    </submittedName>
</protein>